<dbReference type="EMBL" id="BAAAQN010000007">
    <property type="protein sequence ID" value="GAA2021527.1"/>
    <property type="molecule type" value="Genomic_DNA"/>
</dbReference>
<name>A0ABP5F974_9ACTN</name>
<dbReference type="GO" id="GO:0016740">
    <property type="term" value="F:transferase activity"/>
    <property type="evidence" value="ECO:0007669"/>
    <property type="project" value="UniProtKB-KW"/>
</dbReference>
<evidence type="ECO:0000313" key="1">
    <source>
        <dbReference type="EMBL" id="GAA2021527.1"/>
    </source>
</evidence>
<dbReference type="SUPFAM" id="SSF48208">
    <property type="entry name" value="Six-hairpin glycosidases"/>
    <property type="match status" value="1"/>
</dbReference>
<accession>A0ABP5F974</accession>
<protein>
    <submittedName>
        <fullName evidence="1">Glycosyl transferase</fullName>
    </submittedName>
</protein>
<reference evidence="2" key="1">
    <citation type="journal article" date="2019" name="Int. J. Syst. Evol. Microbiol.">
        <title>The Global Catalogue of Microorganisms (GCM) 10K type strain sequencing project: providing services to taxonomists for standard genome sequencing and annotation.</title>
        <authorList>
            <consortium name="The Broad Institute Genomics Platform"/>
            <consortium name="The Broad Institute Genome Sequencing Center for Infectious Disease"/>
            <person name="Wu L."/>
            <person name="Ma J."/>
        </authorList>
    </citation>
    <scope>NUCLEOTIDE SEQUENCE [LARGE SCALE GENOMIC DNA]</scope>
    <source>
        <strain evidence="2">JCM 16014</strain>
    </source>
</reference>
<keyword evidence="1" id="KW-0808">Transferase</keyword>
<dbReference type="Proteomes" id="UP001500751">
    <property type="component" value="Unassembled WGS sequence"/>
</dbReference>
<gene>
    <name evidence="1" type="ORF">GCM10009839_18270</name>
</gene>
<evidence type="ECO:0000313" key="2">
    <source>
        <dbReference type="Proteomes" id="UP001500751"/>
    </source>
</evidence>
<dbReference type="InterPro" id="IPR008928">
    <property type="entry name" value="6-hairpin_glycosidase_sf"/>
</dbReference>
<dbReference type="RefSeq" id="WP_344665066.1">
    <property type="nucleotide sequence ID" value="NZ_BAAAQN010000007.1"/>
</dbReference>
<sequence length="358" mass="38499">MSAVRPLKPRAVTAPSFAHLRRLSDDTGLFEHARGALPRREHGYCLDDVARGLLVICREPEPDAALVALAETYLAFVAHAQSPEGAFHNRLGYDRLWHDEPGVGDWWGRALWGLGTAAARGPTSWIRESALTMFESGAALRSPWVRSTAFAALGAAEILAVMPGHDIAAKLLADAADLDKAPSGNLSWPWPEERLDYANAVLAEVQIAAGHLLHDEQRLDHGLALLGWLLTQETVDGHLSLTPVGGNGHSDPQPGFDQQPIEAAAMADACARAYAVTGDERWAAGVSLAVGWFLGENDSGFALTDEHTGGGCDGLERNGRNENQGAESTLALIAALQHRRRFAKQLASASRRPLKTRD</sequence>
<comment type="caution">
    <text evidence="1">The sequence shown here is derived from an EMBL/GenBank/DDBJ whole genome shotgun (WGS) entry which is preliminary data.</text>
</comment>
<proteinExistence type="predicted"/>
<keyword evidence="2" id="KW-1185">Reference proteome</keyword>
<organism evidence="1 2">
    <name type="scientific">Catenulispora yoronensis</name>
    <dbReference type="NCBI Taxonomy" id="450799"/>
    <lineage>
        <taxon>Bacteria</taxon>
        <taxon>Bacillati</taxon>
        <taxon>Actinomycetota</taxon>
        <taxon>Actinomycetes</taxon>
        <taxon>Catenulisporales</taxon>
        <taxon>Catenulisporaceae</taxon>
        <taxon>Catenulispora</taxon>
    </lineage>
</organism>